<proteinExistence type="predicted"/>
<name>X0ZL83_9ZZZZ</name>
<reference evidence="1" key="1">
    <citation type="journal article" date="2014" name="Front. Microbiol.">
        <title>High frequency of phylogenetically diverse reductive dehalogenase-homologous genes in deep subseafloor sedimentary metagenomes.</title>
        <authorList>
            <person name="Kawai M."/>
            <person name="Futagami T."/>
            <person name="Toyoda A."/>
            <person name="Takaki Y."/>
            <person name="Nishi S."/>
            <person name="Hori S."/>
            <person name="Arai W."/>
            <person name="Tsubouchi T."/>
            <person name="Morono Y."/>
            <person name="Uchiyama I."/>
            <person name="Ito T."/>
            <person name="Fujiyama A."/>
            <person name="Inagaki F."/>
            <person name="Takami H."/>
        </authorList>
    </citation>
    <scope>NUCLEOTIDE SEQUENCE</scope>
    <source>
        <strain evidence="1">Expedition CK06-06</strain>
    </source>
</reference>
<protein>
    <submittedName>
        <fullName evidence="1">Uncharacterized protein</fullName>
    </submittedName>
</protein>
<sequence length="31" mass="3794">ELHLINATHIYKSKIIEFNIKYIIDFFKDLI</sequence>
<dbReference type="EMBL" id="BART01000317">
    <property type="protein sequence ID" value="GAG70430.1"/>
    <property type="molecule type" value="Genomic_DNA"/>
</dbReference>
<evidence type="ECO:0000313" key="1">
    <source>
        <dbReference type="EMBL" id="GAG70430.1"/>
    </source>
</evidence>
<gene>
    <name evidence="1" type="ORF">S01H4_01670</name>
</gene>
<feature type="non-terminal residue" evidence="1">
    <location>
        <position position="1"/>
    </location>
</feature>
<comment type="caution">
    <text evidence="1">The sequence shown here is derived from an EMBL/GenBank/DDBJ whole genome shotgun (WGS) entry which is preliminary data.</text>
</comment>
<organism evidence="1">
    <name type="scientific">marine sediment metagenome</name>
    <dbReference type="NCBI Taxonomy" id="412755"/>
    <lineage>
        <taxon>unclassified sequences</taxon>
        <taxon>metagenomes</taxon>
        <taxon>ecological metagenomes</taxon>
    </lineage>
</organism>
<accession>X0ZL83</accession>
<dbReference type="AlphaFoldDB" id="X0ZL83"/>